<evidence type="ECO:0000256" key="1">
    <source>
        <dbReference type="SAM" id="SignalP"/>
    </source>
</evidence>
<protein>
    <submittedName>
        <fullName evidence="2">Uncharacterized protein</fullName>
    </submittedName>
</protein>
<dbReference type="OrthoDB" id="9801455at2"/>
<evidence type="ECO:0000313" key="2">
    <source>
        <dbReference type="EMBL" id="RAK64860.1"/>
    </source>
</evidence>
<reference evidence="2 3" key="1">
    <citation type="submission" date="2018-05" db="EMBL/GenBank/DDBJ databases">
        <authorList>
            <person name="Lanie J.A."/>
            <person name="Ng W.-L."/>
            <person name="Kazmierczak K.M."/>
            <person name="Andrzejewski T.M."/>
            <person name="Davidsen T.M."/>
            <person name="Wayne K.J."/>
            <person name="Tettelin H."/>
            <person name="Glass J.I."/>
            <person name="Rusch D."/>
            <person name="Podicherti R."/>
            <person name="Tsui H.-C.T."/>
            <person name="Winkler M.E."/>
        </authorList>
    </citation>
    <scope>NUCLEOTIDE SEQUENCE [LARGE SCALE GENOMIC DNA]</scope>
    <source>
        <strain evidence="2 3">BUT-10</strain>
    </source>
</reference>
<proteinExistence type="predicted"/>
<organism evidence="2 3">
    <name type="scientific">Phenylobacterium kunshanense</name>
    <dbReference type="NCBI Taxonomy" id="1445034"/>
    <lineage>
        <taxon>Bacteria</taxon>
        <taxon>Pseudomonadati</taxon>
        <taxon>Pseudomonadota</taxon>
        <taxon>Alphaproteobacteria</taxon>
        <taxon>Caulobacterales</taxon>
        <taxon>Caulobacteraceae</taxon>
        <taxon>Phenylobacterium</taxon>
    </lineage>
</organism>
<feature type="chain" id="PRO_5016293098" evidence="1">
    <location>
        <begin position="22"/>
        <end position="362"/>
    </location>
</feature>
<dbReference type="AlphaFoldDB" id="A0A328BBK2"/>
<sequence>MRRLATCAVFLSTLAPSVALAGHWVLVGAEGAAPDRRHFYAEFDRVSPRYDSEAEGGDQAMMEAAARSRNMGAYLDARRIMRVRVIQVLEKPEAPDTIEYQVTIRCSGRQFRIDAATAWHRNAQSQNLGGTAWTPVADNWTDRVRLIACEPDRLNKAVAAAQKSGRQDPLARLGLVYVGDMVIGGELSNVTWANFWKDGRRPAYSSIYTPAEREARRRQALAELKKAEAEFDAKAIQVQQDLEMQKKIDRALGSTNEKYLREMQGTAGWSEEKVVAYWGRPHSATEADGILRFDYHFQDTVTEAAPVTDNVMGCQNGVCGKVGESVRYEMRSRVVTCRRTLFLKPGGTEPGRRLYDFQISCG</sequence>
<evidence type="ECO:0000313" key="3">
    <source>
        <dbReference type="Proteomes" id="UP000249524"/>
    </source>
</evidence>
<keyword evidence="3" id="KW-1185">Reference proteome</keyword>
<dbReference type="Proteomes" id="UP000249524">
    <property type="component" value="Unassembled WGS sequence"/>
</dbReference>
<feature type="signal peptide" evidence="1">
    <location>
        <begin position="1"/>
        <end position="21"/>
    </location>
</feature>
<accession>A0A328BBK2</accession>
<name>A0A328BBK2_9CAUL</name>
<keyword evidence="1" id="KW-0732">Signal</keyword>
<dbReference type="RefSeq" id="WP_111276398.1">
    <property type="nucleotide sequence ID" value="NZ_QFYS01000005.1"/>
</dbReference>
<comment type="caution">
    <text evidence="2">The sequence shown here is derived from an EMBL/GenBank/DDBJ whole genome shotgun (WGS) entry which is preliminary data.</text>
</comment>
<dbReference type="EMBL" id="QFYS01000005">
    <property type="protein sequence ID" value="RAK64860.1"/>
    <property type="molecule type" value="Genomic_DNA"/>
</dbReference>
<gene>
    <name evidence="2" type="ORF">DJ019_12660</name>
</gene>